<proteinExistence type="evidence at transcript level"/>
<evidence type="ECO:0000313" key="1">
    <source>
        <dbReference type="EMBL" id="BAC42790.1"/>
    </source>
</evidence>
<name>Q8GXL9_ARATH</name>
<accession>Q8GXL9</accession>
<organism evidence="1">
    <name type="scientific">Arabidopsis thaliana</name>
    <name type="common">Mouse-ear cress</name>
    <dbReference type="NCBI Taxonomy" id="3702"/>
    <lineage>
        <taxon>Eukaryota</taxon>
        <taxon>Viridiplantae</taxon>
        <taxon>Streptophyta</taxon>
        <taxon>Embryophyta</taxon>
        <taxon>Tracheophyta</taxon>
        <taxon>Spermatophyta</taxon>
        <taxon>Magnoliopsida</taxon>
        <taxon>eudicotyledons</taxon>
        <taxon>Gunneridae</taxon>
        <taxon>Pentapetalae</taxon>
        <taxon>rosids</taxon>
        <taxon>malvids</taxon>
        <taxon>Brassicales</taxon>
        <taxon>Brassicaceae</taxon>
        <taxon>Camelineae</taxon>
        <taxon>Arabidopsis</taxon>
    </lineage>
</organism>
<protein>
    <submittedName>
        <fullName evidence="1">Uncharacterized protein</fullName>
    </submittedName>
</protein>
<dbReference type="EMBL" id="AK118166">
    <property type="protein sequence ID" value="BAC42790.1"/>
    <property type="molecule type" value="mRNA"/>
</dbReference>
<sequence>MLQFNEFGNRWIVFSKDSLASLLTSMHLTELKSDLSIKYWVNLFINMNIYSLFRLRTDVNNLCSCLHFLDVANDNPITPAPAYRSATDDPPGTYLCSFQSKLSKA</sequence>
<reference evidence="1" key="1">
    <citation type="submission" date="2002-11" db="EMBL/GenBank/DDBJ databases">
        <title>Arabidopsis thaliana full-length cDNA.</title>
        <authorList>
            <person name="Seki M."/>
            <person name="Iida K."/>
            <person name="Satou M."/>
            <person name="Sakurai T."/>
            <person name="Akiyama K."/>
            <person name="Ishida J."/>
            <person name="Nakajima M."/>
            <person name="Enju A."/>
            <person name="Kamiya A."/>
            <person name="Narusaka M."/>
            <person name="Carninci P."/>
            <person name="Kawai J."/>
            <person name="Hayashizaki Y."/>
            <person name="Shinozaki K."/>
        </authorList>
    </citation>
    <scope>NUCLEOTIDE SEQUENCE</scope>
</reference>
<dbReference type="AlphaFoldDB" id="Q8GXL9"/>